<organism evidence="2 3">
    <name type="scientific">Parathielavia hyrcaniae</name>
    <dbReference type="NCBI Taxonomy" id="113614"/>
    <lineage>
        <taxon>Eukaryota</taxon>
        <taxon>Fungi</taxon>
        <taxon>Dikarya</taxon>
        <taxon>Ascomycota</taxon>
        <taxon>Pezizomycotina</taxon>
        <taxon>Sordariomycetes</taxon>
        <taxon>Sordariomycetidae</taxon>
        <taxon>Sordariales</taxon>
        <taxon>Chaetomiaceae</taxon>
        <taxon>Parathielavia</taxon>
    </lineage>
</organism>
<gene>
    <name evidence="2" type="ORF">N658DRAFT_54590</name>
</gene>
<reference evidence="2" key="1">
    <citation type="journal article" date="2023" name="Mol. Phylogenet. Evol.">
        <title>Genome-scale phylogeny and comparative genomics of the fungal order Sordariales.</title>
        <authorList>
            <person name="Hensen N."/>
            <person name="Bonometti L."/>
            <person name="Westerberg I."/>
            <person name="Brannstrom I.O."/>
            <person name="Guillou S."/>
            <person name="Cros-Aarteil S."/>
            <person name="Calhoun S."/>
            <person name="Haridas S."/>
            <person name="Kuo A."/>
            <person name="Mondo S."/>
            <person name="Pangilinan J."/>
            <person name="Riley R."/>
            <person name="LaButti K."/>
            <person name="Andreopoulos B."/>
            <person name="Lipzen A."/>
            <person name="Chen C."/>
            <person name="Yan M."/>
            <person name="Daum C."/>
            <person name="Ng V."/>
            <person name="Clum A."/>
            <person name="Steindorff A."/>
            <person name="Ohm R.A."/>
            <person name="Martin F."/>
            <person name="Silar P."/>
            <person name="Natvig D.O."/>
            <person name="Lalanne C."/>
            <person name="Gautier V."/>
            <person name="Ament-Velasquez S.L."/>
            <person name="Kruys A."/>
            <person name="Hutchinson M.I."/>
            <person name="Powell A.J."/>
            <person name="Barry K."/>
            <person name="Miller A.N."/>
            <person name="Grigoriev I.V."/>
            <person name="Debuchy R."/>
            <person name="Gladieux P."/>
            <person name="Hiltunen Thoren M."/>
            <person name="Johannesson H."/>
        </authorList>
    </citation>
    <scope>NUCLEOTIDE SEQUENCE</scope>
    <source>
        <strain evidence="2">CBS 757.83</strain>
    </source>
</reference>
<dbReference type="EMBL" id="MU863634">
    <property type="protein sequence ID" value="KAK4101767.1"/>
    <property type="molecule type" value="Genomic_DNA"/>
</dbReference>
<sequence length="245" mass="26597">MFGGVLSGCRRKQNARKGPPRETEKVKEDLEVVTACCPGFSIDTTNRLIICQTLTKPQNSPHACLCSPRQAARESLFLATSCSGANGSGGPSLGCSPSPSFPSLHHITDRARLSSSGSLFSRCTSHSCQQPRYLPWEVGGYLKRAGPPTSVLSHHPGCQGAVLSGRLVSSRLGYRFTYPRSYPYGLPTRRIGPIPTDTVRLGWQLVISPCRKTRSRRQPRQLSSELVQALSIWPVASFVLSLAAC</sequence>
<comment type="caution">
    <text evidence="2">The sequence shown here is derived from an EMBL/GenBank/DDBJ whole genome shotgun (WGS) entry which is preliminary data.</text>
</comment>
<feature type="region of interest" description="Disordered" evidence="1">
    <location>
        <begin position="1"/>
        <end position="25"/>
    </location>
</feature>
<accession>A0AAN6Q6Q1</accession>
<keyword evidence="3" id="KW-1185">Reference proteome</keyword>
<evidence type="ECO:0000313" key="2">
    <source>
        <dbReference type="EMBL" id="KAK4101767.1"/>
    </source>
</evidence>
<name>A0AAN6Q6Q1_9PEZI</name>
<evidence type="ECO:0000256" key="1">
    <source>
        <dbReference type="SAM" id="MobiDB-lite"/>
    </source>
</evidence>
<dbReference type="Proteomes" id="UP001305647">
    <property type="component" value="Unassembled WGS sequence"/>
</dbReference>
<dbReference type="AlphaFoldDB" id="A0AAN6Q6Q1"/>
<protein>
    <submittedName>
        <fullName evidence="2">Uncharacterized protein</fullName>
    </submittedName>
</protein>
<reference evidence="2" key="2">
    <citation type="submission" date="2023-05" db="EMBL/GenBank/DDBJ databases">
        <authorList>
            <consortium name="Lawrence Berkeley National Laboratory"/>
            <person name="Steindorff A."/>
            <person name="Hensen N."/>
            <person name="Bonometti L."/>
            <person name="Westerberg I."/>
            <person name="Brannstrom I.O."/>
            <person name="Guillou S."/>
            <person name="Cros-Aarteil S."/>
            <person name="Calhoun S."/>
            <person name="Haridas S."/>
            <person name="Kuo A."/>
            <person name="Mondo S."/>
            <person name="Pangilinan J."/>
            <person name="Riley R."/>
            <person name="Labutti K."/>
            <person name="Andreopoulos B."/>
            <person name="Lipzen A."/>
            <person name="Chen C."/>
            <person name="Yanf M."/>
            <person name="Daum C."/>
            <person name="Ng V."/>
            <person name="Clum A."/>
            <person name="Ohm R."/>
            <person name="Martin F."/>
            <person name="Silar P."/>
            <person name="Natvig D."/>
            <person name="Lalanne C."/>
            <person name="Gautier V."/>
            <person name="Ament-Velasquez S.L."/>
            <person name="Kruys A."/>
            <person name="Hutchinson M.I."/>
            <person name="Powell A.J."/>
            <person name="Barry K."/>
            <person name="Miller A.N."/>
            <person name="Grigoriev I.V."/>
            <person name="Debuchy R."/>
            <person name="Gladieux P."/>
            <person name="Thoren M.H."/>
            <person name="Johannesson H."/>
        </authorList>
    </citation>
    <scope>NUCLEOTIDE SEQUENCE</scope>
    <source>
        <strain evidence="2">CBS 757.83</strain>
    </source>
</reference>
<evidence type="ECO:0000313" key="3">
    <source>
        <dbReference type="Proteomes" id="UP001305647"/>
    </source>
</evidence>
<proteinExistence type="predicted"/>